<evidence type="ECO:0000256" key="2">
    <source>
        <dbReference type="ARBA" id="ARBA00022598"/>
    </source>
</evidence>
<reference evidence="9 10" key="1">
    <citation type="submission" date="2023-08" db="EMBL/GenBank/DDBJ databases">
        <title>Genome sequence of Thermaerobacter compostii strain Ins1, a spore-forming filamentous bacterium isolated from a deep geothermal reservoir.</title>
        <authorList>
            <person name="Bregnard D."/>
            <person name="Gonzalez D."/>
            <person name="Junier P."/>
        </authorList>
    </citation>
    <scope>NUCLEOTIDE SEQUENCE [LARGE SCALE GENOMIC DNA]</scope>
    <source>
        <strain evidence="9 10">Ins1</strain>
    </source>
</reference>
<protein>
    <submittedName>
        <fullName evidence="9">Acetoacetate--CoA ligase</fullName>
        <ecNumber evidence="9">6.2.1.16</ecNumber>
    </submittedName>
</protein>
<comment type="similarity">
    <text evidence="1">Belongs to the ATP-dependent AMP-binding enzyme family.</text>
</comment>
<feature type="region of interest" description="Disordered" evidence="5">
    <location>
        <begin position="285"/>
        <end position="306"/>
    </location>
</feature>
<evidence type="ECO:0000259" key="8">
    <source>
        <dbReference type="Pfam" id="PF16177"/>
    </source>
</evidence>
<gene>
    <name evidence="9" type="ORF">Q5761_10230</name>
</gene>
<keyword evidence="3" id="KW-0547">Nucleotide-binding</keyword>
<evidence type="ECO:0000256" key="4">
    <source>
        <dbReference type="ARBA" id="ARBA00022840"/>
    </source>
</evidence>
<dbReference type="InterPro" id="IPR042099">
    <property type="entry name" value="ANL_N_sf"/>
</dbReference>
<dbReference type="RefSeq" id="WP_318750527.1">
    <property type="nucleotide sequence ID" value="NZ_CP132508.1"/>
</dbReference>
<dbReference type="InterPro" id="IPR000873">
    <property type="entry name" value="AMP-dep_synth/lig_dom"/>
</dbReference>
<dbReference type="EMBL" id="CP132508">
    <property type="protein sequence ID" value="WPD18727.1"/>
    <property type="molecule type" value="Genomic_DNA"/>
</dbReference>
<evidence type="ECO:0000256" key="1">
    <source>
        <dbReference type="ARBA" id="ARBA00006432"/>
    </source>
</evidence>
<organism evidence="9 10">
    <name type="scientific">Thermaerobacter composti</name>
    <dbReference type="NCBI Taxonomy" id="554949"/>
    <lineage>
        <taxon>Bacteria</taxon>
        <taxon>Bacillati</taxon>
        <taxon>Bacillota</taxon>
        <taxon>Clostridia</taxon>
        <taxon>Eubacteriales</taxon>
        <taxon>Clostridiales Family XVII. Incertae Sedis</taxon>
        <taxon>Thermaerobacter</taxon>
    </lineage>
</organism>
<sequence length="745" mass="80927">MAEVQEGTLLWTPSAEFQRRSRMRHYMDWLARRRGLRFETYDALWQWSVRDLEGFWSSLWEYFDVQASAPYERVLASRQMPGARWFPGARLNYAEHALRAVAGGAADGGADAARSPGPTAGAAGGPRVDPASPAVIFQSELRSRTTLSWSDLAAQVAAVAAGLRALGVGRGDRVVAYVPNIPEALVAFLATASLGAIWSSCSPDFGAPSVVDRFRQIEPRVLFAVDGYRYNGRDYDRRAVVAELQRQLPTLEATILIPYLDPDRTGRGGGTTVGRTGSAVHAALAASGGSGGTSAEVRESGGTGMGGNDRAAGGAGMGGVAGAGFFPGRTLPWSDLLRQGGPLTFEQVPFDHPLWVLYSSGTTGLPKPIVQGHGGILLEHLKMLALHSDLGPGDRFFWFTTTGWMMWNFLISGLLVGATVLLYDGSPGYPDMNALWRFAEATQMTLFGTSAAYITNCMKAGIDPGRQCDLDALKSVGSTGSPLSPEGFQWLYDHVKRDLWVASVSGGTDLCTAFVGGCPLLPVHAGEIQCRCLGADVQAFDEEGRPVVDQVGELVITQPMPSMPLFFWNDPDGKRYRESYFAMFPGVWRHGDWIKITSRGSVVIYGRSDSTINRHGVRMGTSEIYRVVEDIPEVLDSLVVDLELPGRGAYMPLFVVLREGVELDDELRDRIKRRIRESLSPRHVPDDIVAIPEVPRTLNGKKLEVPIKKILMGVPREKAVNPDSMSNPGALGFFEQFAQQLSAAS</sequence>
<dbReference type="InterPro" id="IPR032387">
    <property type="entry name" value="ACAS_N"/>
</dbReference>
<keyword evidence="2 9" id="KW-0436">Ligase</keyword>
<dbReference type="Gene3D" id="3.40.50.12780">
    <property type="entry name" value="N-terminal domain of ligase-like"/>
    <property type="match status" value="2"/>
</dbReference>
<dbReference type="CDD" id="cd05943">
    <property type="entry name" value="AACS"/>
    <property type="match status" value="1"/>
</dbReference>
<dbReference type="Pfam" id="PF13193">
    <property type="entry name" value="AMP-binding_C"/>
    <property type="match status" value="1"/>
</dbReference>
<evidence type="ECO:0000313" key="10">
    <source>
        <dbReference type="Proteomes" id="UP001304683"/>
    </source>
</evidence>
<dbReference type="SUPFAM" id="SSF56801">
    <property type="entry name" value="Acetyl-CoA synthetase-like"/>
    <property type="match status" value="1"/>
</dbReference>
<evidence type="ECO:0000313" key="9">
    <source>
        <dbReference type="EMBL" id="WPD18727.1"/>
    </source>
</evidence>
<dbReference type="PANTHER" id="PTHR42921:SF1">
    <property type="entry name" value="ACETOACETYL-COA SYNTHETASE"/>
    <property type="match status" value="1"/>
</dbReference>
<feature type="domain" description="Acetyl-coenzyme A synthetase N-terminal" evidence="8">
    <location>
        <begin position="41"/>
        <end position="97"/>
    </location>
</feature>
<evidence type="ECO:0000259" key="7">
    <source>
        <dbReference type="Pfam" id="PF13193"/>
    </source>
</evidence>
<dbReference type="Proteomes" id="UP001304683">
    <property type="component" value="Chromosome"/>
</dbReference>
<name>A0ABZ0QQD8_9FIRM</name>
<feature type="region of interest" description="Disordered" evidence="5">
    <location>
        <begin position="108"/>
        <end position="128"/>
    </location>
</feature>
<feature type="compositionally biased region" description="Low complexity" evidence="5">
    <location>
        <begin position="108"/>
        <end position="121"/>
    </location>
</feature>
<keyword evidence="10" id="KW-1185">Reference proteome</keyword>
<evidence type="ECO:0000259" key="6">
    <source>
        <dbReference type="Pfam" id="PF00501"/>
    </source>
</evidence>
<dbReference type="InterPro" id="IPR045851">
    <property type="entry name" value="AMP-bd_C_sf"/>
</dbReference>
<feature type="domain" description="AMP-binding enzyme C-terminal" evidence="7">
    <location>
        <begin position="628"/>
        <end position="701"/>
    </location>
</feature>
<dbReference type="PROSITE" id="PS00455">
    <property type="entry name" value="AMP_BINDING"/>
    <property type="match status" value="1"/>
</dbReference>
<evidence type="ECO:0000256" key="5">
    <source>
        <dbReference type="SAM" id="MobiDB-lite"/>
    </source>
</evidence>
<dbReference type="InterPro" id="IPR020845">
    <property type="entry name" value="AMP-binding_CS"/>
</dbReference>
<dbReference type="NCBIfam" id="TIGR01217">
    <property type="entry name" value="ac_ac_CoA_syn"/>
    <property type="match status" value="1"/>
</dbReference>
<dbReference type="InterPro" id="IPR025110">
    <property type="entry name" value="AMP-bd_C"/>
</dbReference>
<dbReference type="Pfam" id="PF00501">
    <property type="entry name" value="AMP-binding"/>
    <property type="match status" value="1"/>
</dbReference>
<accession>A0ABZ0QQD8</accession>
<feature type="domain" description="AMP-dependent synthetase/ligase" evidence="6">
    <location>
        <begin position="129"/>
        <end position="559"/>
    </location>
</feature>
<dbReference type="GO" id="GO:0030729">
    <property type="term" value="F:acetoacetate-CoA ligase activity"/>
    <property type="evidence" value="ECO:0007669"/>
    <property type="project" value="UniProtKB-EC"/>
</dbReference>
<dbReference type="PANTHER" id="PTHR42921">
    <property type="entry name" value="ACETOACETYL-COA SYNTHETASE"/>
    <property type="match status" value="1"/>
</dbReference>
<evidence type="ECO:0000256" key="3">
    <source>
        <dbReference type="ARBA" id="ARBA00022741"/>
    </source>
</evidence>
<dbReference type="EC" id="6.2.1.16" evidence="9"/>
<dbReference type="InterPro" id="IPR005914">
    <property type="entry name" value="Acac_CoA_synth"/>
</dbReference>
<dbReference type="Pfam" id="PF16177">
    <property type="entry name" value="ACAS_N"/>
    <property type="match status" value="1"/>
</dbReference>
<keyword evidence="4" id="KW-0067">ATP-binding</keyword>
<dbReference type="Gene3D" id="3.30.300.30">
    <property type="match status" value="1"/>
</dbReference>
<proteinExistence type="inferred from homology"/>
<dbReference type="NCBIfam" id="NF002937">
    <property type="entry name" value="PRK03584.1"/>
    <property type="match status" value="1"/>
</dbReference>